<accession>A0A3P7WYP6</accession>
<keyword evidence="2" id="KW-1185">Reference proteome</keyword>
<name>A0A3P7WYP6_HAEPC</name>
<sequence length="128" mass="14590">MHANVDTVYESEIEKSRSVVIIGLSELNSSSAIERANYDFQNVNSSLNHLDVECVPTAVYRMGKVNSSSTRPRLIKIVFPASRYQKMAVRRAPRLRSFDPKGVFLRPSLSLEERLQYREARLAKKSCL</sequence>
<dbReference type="EMBL" id="UZAF01018532">
    <property type="protein sequence ID" value="VDO52474.1"/>
    <property type="molecule type" value="Genomic_DNA"/>
</dbReference>
<protein>
    <submittedName>
        <fullName evidence="1">Uncharacterized protein</fullName>
    </submittedName>
</protein>
<dbReference type="Proteomes" id="UP000268014">
    <property type="component" value="Unassembled WGS sequence"/>
</dbReference>
<evidence type="ECO:0000313" key="2">
    <source>
        <dbReference type="Proteomes" id="UP000268014"/>
    </source>
</evidence>
<dbReference type="OrthoDB" id="5876215at2759"/>
<reference evidence="1 2" key="1">
    <citation type="submission" date="2018-11" db="EMBL/GenBank/DDBJ databases">
        <authorList>
            <consortium name="Pathogen Informatics"/>
        </authorList>
    </citation>
    <scope>NUCLEOTIDE SEQUENCE [LARGE SCALE GENOMIC DNA]</scope>
    <source>
        <strain evidence="1 2">MHpl1</strain>
    </source>
</reference>
<evidence type="ECO:0000313" key="1">
    <source>
        <dbReference type="EMBL" id="VDO52474.1"/>
    </source>
</evidence>
<organism evidence="1 2">
    <name type="scientific">Haemonchus placei</name>
    <name type="common">Barber's pole worm</name>
    <dbReference type="NCBI Taxonomy" id="6290"/>
    <lineage>
        <taxon>Eukaryota</taxon>
        <taxon>Metazoa</taxon>
        <taxon>Ecdysozoa</taxon>
        <taxon>Nematoda</taxon>
        <taxon>Chromadorea</taxon>
        <taxon>Rhabditida</taxon>
        <taxon>Rhabditina</taxon>
        <taxon>Rhabditomorpha</taxon>
        <taxon>Strongyloidea</taxon>
        <taxon>Trichostrongylidae</taxon>
        <taxon>Haemonchus</taxon>
    </lineage>
</organism>
<dbReference type="AlphaFoldDB" id="A0A3P7WYP6"/>
<proteinExistence type="predicted"/>
<gene>
    <name evidence="1" type="ORF">HPLM_LOCUS14337</name>
</gene>